<name>A0ABV5HGX2_9VIBR</name>
<dbReference type="InterPro" id="IPR011990">
    <property type="entry name" value="TPR-like_helical_dom_sf"/>
</dbReference>
<accession>A0ABV5HGX2</accession>
<dbReference type="InterPro" id="IPR019734">
    <property type="entry name" value="TPR_rpt"/>
</dbReference>
<feature type="chain" id="PRO_5046004775" evidence="2">
    <location>
        <begin position="24"/>
        <end position="756"/>
    </location>
</feature>
<dbReference type="RefSeq" id="WP_390188983.1">
    <property type="nucleotide sequence ID" value="NZ_JBHMEP010000001.1"/>
</dbReference>
<dbReference type="EMBL" id="JBHMEP010000001">
    <property type="protein sequence ID" value="MFB9133463.1"/>
    <property type="molecule type" value="Genomic_DNA"/>
</dbReference>
<dbReference type="Gene3D" id="1.25.40.10">
    <property type="entry name" value="Tetratricopeptide repeat domain"/>
    <property type="match status" value="1"/>
</dbReference>
<feature type="signal peptide" evidence="2">
    <location>
        <begin position="1"/>
        <end position="23"/>
    </location>
</feature>
<dbReference type="SUPFAM" id="SSF48452">
    <property type="entry name" value="TPR-like"/>
    <property type="match status" value="2"/>
</dbReference>
<organism evidence="3 4">
    <name type="scientific">Vibrio olivae</name>
    <dbReference type="NCBI Taxonomy" id="1243002"/>
    <lineage>
        <taxon>Bacteria</taxon>
        <taxon>Pseudomonadati</taxon>
        <taxon>Pseudomonadota</taxon>
        <taxon>Gammaproteobacteria</taxon>
        <taxon>Vibrionales</taxon>
        <taxon>Vibrionaceae</taxon>
        <taxon>Vibrio</taxon>
    </lineage>
</organism>
<dbReference type="Proteomes" id="UP001589645">
    <property type="component" value="Unassembled WGS sequence"/>
</dbReference>
<feature type="compositionally biased region" description="Basic and acidic residues" evidence="1">
    <location>
        <begin position="60"/>
        <end position="79"/>
    </location>
</feature>
<evidence type="ECO:0000313" key="4">
    <source>
        <dbReference type="Proteomes" id="UP001589645"/>
    </source>
</evidence>
<sequence>MLPFRWIFIILWCALSVTHAARAAILYSSPVLNEAAGLLDIVPEQSKQLASSYLTQRTLTAKEEKSPSSVGREDTDSRIRTPGGTVEALQILAQAEYNLDNHKIAMQRLEQAEQLSSRHTLPFQHLRTRLLMIRLRWLDDHNSRQAQKSLVSVEQEFRQIENTEQLAKGIQYQMSMLAAEIASYDNDILAADRLYAAQADYISHVQSPSIIIDYHTAIGRHLLNHKLYNKALSELLLAYWSAIEENASAELAKVNQLLAQLFYERKVLDKSLDHLLQAADFYDNYEKSPALPHVLKLMGDVYYHQGKYNLALVHYFNVIDHEDERSDIRNVIDIRLSLAKTYLHLYNIPLAEQYLNRANELLAVAHFPELKAEALLLESGLAYNQKLSSQAISSAQHALDIATEEKDVGLQQNAYRLLYLAYEQAGQYDKALSNIEQYNALATIEQRQLNLISEDAFRQQKEFIEQRLHLTAQQKQLDKVSSDFQKFQKVSFVLFIGGTLFFLLMLRRGQLLKDSQESIDALTSRLFTHSRSGLNNLRMLNIKLPQSLEQSSDKFERWHIGELINEPLNDRLQFAMIDVPFMRNIYLKHGYEEGLKLEKAFGDYMKEHIEEPARIYHFSDSNFLYIEPNTDRDRDPAQLVDKIQKWIEDFLPQRNLDRIIRVGIADYPFLPRAYTAINDRELLDILLMATSAARTLAMQEQTSQWVYLKAIENAPAASLATGNIRKACKHSLSQGLIKVHSSFQNEETLKKLLKDD</sequence>
<proteinExistence type="predicted"/>
<protein>
    <submittedName>
        <fullName evidence="3">Tetratricopeptide repeat protein</fullName>
    </submittedName>
</protein>
<feature type="region of interest" description="Disordered" evidence="1">
    <location>
        <begin position="58"/>
        <end position="81"/>
    </location>
</feature>
<keyword evidence="4" id="KW-1185">Reference proteome</keyword>
<gene>
    <name evidence="3" type="ORF">ACFFUV_00575</name>
</gene>
<reference evidence="3 4" key="1">
    <citation type="submission" date="2024-09" db="EMBL/GenBank/DDBJ databases">
        <authorList>
            <person name="Sun Q."/>
            <person name="Mori K."/>
        </authorList>
    </citation>
    <scope>NUCLEOTIDE SEQUENCE [LARGE SCALE GENOMIC DNA]</scope>
    <source>
        <strain evidence="3 4">CECT 8064</strain>
    </source>
</reference>
<dbReference type="InterPro" id="IPR043128">
    <property type="entry name" value="Rev_trsase/Diguanyl_cyclase"/>
</dbReference>
<evidence type="ECO:0000256" key="1">
    <source>
        <dbReference type="SAM" id="MobiDB-lite"/>
    </source>
</evidence>
<evidence type="ECO:0000256" key="2">
    <source>
        <dbReference type="SAM" id="SignalP"/>
    </source>
</evidence>
<evidence type="ECO:0000313" key="3">
    <source>
        <dbReference type="EMBL" id="MFB9133463.1"/>
    </source>
</evidence>
<keyword evidence="2" id="KW-0732">Signal</keyword>
<dbReference type="SMART" id="SM00028">
    <property type="entry name" value="TPR"/>
    <property type="match status" value="4"/>
</dbReference>
<dbReference type="SUPFAM" id="SSF55073">
    <property type="entry name" value="Nucleotide cyclase"/>
    <property type="match status" value="1"/>
</dbReference>
<dbReference type="InterPro" id="IPR029787">
    <property type="entry name" value="Nucleotide_cyclase"/>
</dbReference>
<comment type="caution">
    <text evidence="3">The sequence shown here is derived from an EMBL/GenBank/DDBJ whole genome shotgun (WGS) entry which is preliminary data.</text>
</comment>
<dbReference type="Gene3D" id="3.30.70.270">
    <property type="match status" value="1"/>
</dbReference>